<comment type="caution">
    <text evidence="1">The sequence shown here is derived from an EMBL/GenBank/DDBJ whole genome shotgun (WGS) entry which is preliminary data.</text>
</comment>
<evidence type="ECO:0000313" key="2">
    <source>
        <dbReference type="Proteomes" id="UP000249746"/>
    </source>
</evidence>
<dbReference type="EMBL" id="NBIU01000023">
    <property type="protein sequence ID" value="PZT47722.1"/>
    <property type="molecule type" value="Genomic_DNA"/>
</dbReference>
<sequence>MSNINAFLYGFTNMFNANILNAISLKERKTMIDDFYKKSEDLRKHSDEKYNAEYKKITKQK</sequence>
<name>A0A2W6MTG7_9HELI</name>
<dbReference type="OrthoDB" id="5368601at2"/>
<proteinExistence type="predicted"/>
<accession>A0A2W6MTG7</accession>
<organism evidence="1 2">
    <name type="scientific">Helicobacter valdiviensis</name>
    <dbReference type="NCBI Taxonomy" id="1458358"/>
    <lineage>
        <taxon>Bacteria</taxon>
        <taxon>Pseudomonadati</taxon>
        <taxon>Campylobacterota</taxon>
        <taxon>Epsilonproteobacteria</taxon>
        <taxon>Campylobacterales</taxon>
        <taxon>Helicobacteraceae</taxon>
        <taxon>Helicobacter</taxon>
    </lineage>
</organism>
<protein>
    <submittedName>
        <fullName evidence="1">Uncharacterized protein</fullName>
    </submittedName>
</protein>
<dbReference type="RefSeq" id="WP_111230212.1">
    <property type="nucleotide sequence ID" value="NZ_NBIU01000023.1"/>
</dbReference>
<gene>
    <name evidence="1" type="ORF">B6S12_07625</name>
</gene>
<evidence type="ECO:0000313" key="1">
    <source>
        <dbReference type="EMBL" id="PZT47722.1"/>
    </source>
</evidence>
<keyword evidence="2" id="KW-1185">Reference proteome</keyword>
<dbReference type="Proteomes" id="UP000249746">
    <property type="component" value="Unassembled WGS sequence"/>
</dbReference>
<dbReference type="AlphaFoldDB" id="A0A2W6MTG7"/>
<reference evidence="1 2" key="1">
    <citation type="submission" date="2017-03" db="EMBL/GenBank/DDBJ databases">
        <title>Genomic and clinical evidence uncovers the enterohepatic species Helicobacter valdiviensis as a potential human intestinal pathogen.</title>
        <authorList>
            <person name="Fresia P."/>
            <person name="Jara R."/>
            <person name="Sierra R."/>
            <person name="Ferres I."/>
            <person name="Greif G."/>
            <person name="Iraola G."/>
            <person name="Collado L."/>
        </authorList>
    </citation>
    <scope>NUCLEOTIDE SEQUENCE [LARGE SCALE GENOMIC DNA]</scope>
    <source>
        <strain evidence="1 2">WBE14</strain>
    </source>
</reference>